<dbReference type="EMBL" id="BMHC01000016">
    <property type="protein sequence ID" value="GGI30130.1"/>
    <property type="molecule type" value="Genomic_DNA"/>
</dbReference>
<comment type="caution">
    <text evidence="2">The sequence shown here is derived from an EMBL/GenBank/DDBJ whole genome shotgun (WGS) entry which is preliminary data.</text>
</comment>
<dbReference type="Proteomes" id="UP000625079">
    <property type="component" value="Unassembled WGS sequence"/>
</dbReference>
<sequence length="72" mass="7629">MPSLGNRKLATNAPAMPITMSPTMPNPLPPHDLAGEPAGDQADEQDDDEALARNVHKLKSLSVNEAMEPEPG</sequence>
<reference evidence="2" key="1">
    <citation type="journal article" date="2014" name="Int. J. Syst. Evol. Microbiol.">
        <title>Complete genome sequence of Corynebacterium casei LMG S-19264T (=DSM 44701T), isolated from a smear-ripened cheese.</title>
        <authorList>
            <consortium name="US DOE Joint Genome Institute (JGI-PGF)"/>
            <person name="Walter F."/>
            <person name="Albersmeier A."/>
            <person name="Kalinowski J."/>
            <person name="Ruckert C."/>
        </authorList>
    </citation>
    <scope>NUCLEOTIDE SEQUENCE</scope>
    <source>
        <strain evidence="2">CGMCC 1.15034</strain>
    </source>
</reference>
<reference evidence="2" key="2">
    <citation type="submission" date="2022-12" db="EMBL/GenBank/DDBJ databases">
        <authorList>
            <person name="Sun Q."/>
            <person name="Zhou Y."/>
        </authorList>
    </citation>
    <scope>NUCLEOTIDE SEQUENCE</scope>
    <source>
        <strain evidence="2">CGMCC 1.15034</strain>
    </source>
</reference>
<name>A0AA88BB70_9BRAD</name>
<evidence type="ECO:0000313" key="2">
    <source>
        <dbReference type="EMBL" id="GGI30130.1"/>
    </source>
</evidence>
<gene>
    <name evidence="2" type="ORF">GCM10010987_57920</name>
</gene>
<evidence type="ECO:0000313" key="3">
    <source>
        <dbReference type="Proteomes" id="UP000625079"/>
    </source>
</evidence>
<feature type="region of interest" description="Disordered" evidence="1">
    <location>
        <begin position="1"/>
        <end position="51"/>
    </location>
</feature>
<protein>
    <submittedName>
        <fullName evidence="2">Uncharacterized protein</fullName>
    </submittedName>
</protein>
<proteinExistence type="predicted"/>
<evidence type="ECO:0000256" key="1">
    <source>
        <dbReference type="SAM" id="MobiDB-lite"/>
    </source>
</evidence>
<organism evidence="2 3">
    <name type="scientific">Bradyrhizobium guangdongense</name>
    <dbReference type="NCBI Taxonomy" id="1325090"/>
    <lineage>
        <taxon>Bacteria</taxon>
        <taxon>Pseudomonadati</taxon>
        <taxon>Pseudomonadota</taxon>
        <taxon>Alphaproteobacteria</taxon>
        <taxon>Hyphomicrobiales</taxon>
        <taxon>Nitrobacteraceae</taxon>
        <taxon>Bradyrhizobium</taxon>
    </lineage>
</organism>
<accession>A0AA88BB70</accession>
<dbReference type="AlphaFoldDB" id="A0AA88BB70"/>